<dbReference type="STRING" id="1121352.GCA_000620925_00534"/>
<sequence>MNLLDISGQIPLHSVHDMVRHYARIGEILDVLRPYDCGVEKVRIGGRHDGGYVMLPPVAGDVAYSLGVSDYSPWDWDMAERGIPVYQYDGTINAPPDVHPNLFFRRHNIIAPSQAHTDSNAKTLAQIIQDDGHTQHDNLILQIDVEGAEWAVFAEADAEQLNQFKQIIVEWHGLSPLIEGLDTRLAVLRKMAQTHVPVHVHINNYGLANSAAQGLVGYGDAYEVSYVRRCDFDFRPCTNPFPTPLDAPCRADWPEVALGAWQNESS</sequence>
<evidence type="ECO:0000313" key="3">
    <source>
        <dbReference type="Proteomes" id="UP000269923"/>
    </source>
</evidence>
<dbReference type="PANTHER" id="PTHR32026:SF10">
    <property type="entry name" value="METHYLTRANSFERASE-LIKE PROTEIN 24-RELATED"/>
    <property type="match status" value="1"/>
</dbReference>
<evidence type="ECO:0000259" key="1">
    <source>
        <dbReference type="Pfam" id="PF05050"/>
    </source>
</evidence>
<dbReference type="PANTHER" id="PTHR32026">
    <property type="entry name" value="METHYLTRANSFERASE-LIKE PROTEIN 24"/>
    <property type="match status" value="1"/>
</dbReference>
<organism evidence="2 3">
    <name type="scientific">Conchiformibius steedae</name>
    <dbReference type="NCBI Taxonomy" id="153493"/>
    <lineage>
        <taxon>Bacteria</taxon>
        <taxon>Pseudomonadati</taxon>
        <taxon>Pseudomonadota</taxon>
        <taxon>Betaproteobacteria</taxon>
        <taxon>Neisseriales</taxon>
        <taxon>Neisseriaceae</taxon>
        <taxon>Conchiformibius</taxon>
    </lineage>
</organism>
<dbReference type="EMBL" id="RQYC01000001">
    <property type="protein sequence ID" value="RRD91580.1"/>
    <property type="molecule type" value="Genomic_DNA"/>
</dbReference>
<feature type="domain" description="Methyltransferase FkbM" evidence="1">
    <location>
        <begin position="120"/>
        <end position="175"/>
    </location>
</feature>
<dbReference type="OrthoDB" id="276699at2"/>
<name>A0A3P2ABK3_9NEIS</name>
<keyword evidence="3" id="KW-1185">Reference proteome</keyword>
<gene>
    <name evidence="2" type="ORF">EII21_00685</name>
</gene>
<dbReference type="AlphaFoldDB" id="A0A3P2ABK3"/>
<dbReference type="Proteomes" id="UP000269923">
    <property type="component" value="Unassembled WGS sequence"/>
</dbReference>
<reference evidence="2 3" key="1">
    <citation type="submission" date="2018-11" db="EMBL/GenBank/DDBJ databases">
        <title>Genomes From Bacteria Associated with the Canine Oral Cavity: a Test Case for Automated Genome-Based Taxonomic Assignment.</title>
        <authorList>
            <person name="Coil D.A."/>
            <person name="Jospin G."/>
            <person name="Darling A.E."/>
            <person name="Wallis C."/>
            <person name="Davis I.J."/>
            <person name="Harris S."/>
            <person name="Eisen J.A."/>
            <person name="Holcombe L.J."/>
            <person name="O'Flynn C."/>
        </authorList>
    </citation>
    <scope>NUCLEOTIDE SEQUENCE [LARGE SCALE GENOMIC DNA]</scope>
    <source>
        <strain evidence="2 3">COT-280</strain>
    </source>
</reference>
<dbReference type="Pfam" id="PF05050">
    <property type="entry name" value="Methyltransf_21"/>
    <property type="match status" value="1"/>
</dbReference>
<dbReference type="InterPro" id="IPR006342">
    <property type="entry name" value="FkbM_mtfrase"/>
</dbReference>
<protein>
    <recommendedName>
        <fullName evidence="1">Methyltransferase FkbM domain-containing protein</fullName>
    </recommendedName>
</protein>
<accession>A0A3P2ABK3</accession>
<dbReference type="InterPro" id="IPR026913">
    <property type="entry name" value="METTL24"/>
</dbReference>
<comment type="caution">
    <text evidence="2">The sequence shown here is derived from an EMBL/GenBank/DDBJ whole genome shotgun (WGS) entry which is preliminary data.</text>
</comment>
<evidence type="ECO:0000313" key="2">
    <source>
        <dbReference type="EMBL" id="RRD91580.1"/>
    </source>
</evidence>
<proteinExistence type="predicted"/>
<dbReference type="RefSeq" id="WP_124793779.1">
    <property type="nucleotide sequence ID" value="NZ_RQYC01000001.1"/>
</dbReference>